<dbReference type="GO" id="GO:0005886">
    <property type="term" value="C:plasma membrane"/>
    <property type="evidence" value="ECO:0007669"/>
    <property type="project" value="UniProtKB-SubCell"/>
</dbReference>
<gene>
    <name evidence="10" type="primary">murG</name>
    <name evidence="14" type="ORF">SAMN05216241_11222</name>
</gene>
<dbReference type="HAMAP" id="MF_00033">
    <property type="entry name" value="MurG"/>
    <property type="match status" value="1"/>
</dbReference>
<evidence type="ECO:0000256" key="8">
    <source>
        <dbReference type="ARBA" id="ARBA00023306"/>
    </source>
</evidence>
<dbReference type="InterPro" id="IPR004276">
    <property type="entry name" value="GlycoTrans_28_N"/>
</dbReference>
<keyword evidence="1 10" id="KW-1003">Cell membrane</keyword>
<dbReference type="Proteomes" id="UP000199415">
    <property type="component" value="Unassembled WGS sequence"/>
</dbReference>
<evidence type="ECO:0000313" key="14">
    <source>
        <dbReference type="EMBL" id="SDG42747.1"/>
    </source>
</evidence>
<evidence type="ECO:0000259" key="12">
    <source>
        <dbReference type="Pfam" id="PF03033"/>
    </source>
</evidence>
<dbReference type="Gene3D" id="3.40.50.2000">
    <property type="entry name" value="Glycogen Phosphorylase B"/>
    <property type="match status" value="2"/>
</dbReference>
<accession>A0A1G7U5N6</accession>
<dbReference type="NCBIfam" id="TIGR01133">
    <property type="entry name" value="murG"/>
    <property type="match status" value="1"/>
</dbReference>
<evidence type="ECO:0000256" key="10">
    <source>
        <dbReference type="HAMAP-Rule" id="MF_00033"/>
    </source>
</evidence>
<dbReference type="SUPFAM" id="SSF53756">
    <property type="entry name" value="UDP-Glycosyltransferase/glycogen phosphorylase"/>
    <property type="match status" value="1"/>
</dbReference>
<dbReference type="STRING" id="1082479.SAMN05216241_11222"/>
<dbReference type="EC" id="2.4.1.227" evidence="10"/>
<dbReference type="GO" id="GO:0008360">
    <property type="term" value="P:regulation of cell shape"/>
    <property type="evidence" value="ECO:0007669"/>
    <property type="project" value="UniProtKB-KW"/>
</dbReference>
<dbReference type="EMBL" id="FNCE01000012">
    <property type="protein sequence ID" value="SDG42747.1"/>
    <property type="molecule type" value="Genomic_DNA"/>
</dbReference>
<evidence type="ECO:0000259" key="13">
    <source>
        <dbReference type="Pfam" id="PF04101"/>
    </source>
</evidence>
<keyword evidence="5 10" id="KW-0133">Cell shape</keyword>
<dbReference type="AlphaFoldDB" id="A0A1G7U5N6"/>
<dbReference type="CDD" id="cd03785">
    <property type="entry name" value="GT28_MurG"/>
    <property type="match status" value="1"/>
</dbReference>
<reference evidence="14 15" key="1">
    <citation type="submission" date="2016-10" db="EMBL/GenBank/DDBJ databases">
        <authorList>
            <person name="de Groot N.N."/>
        </authorList>
    </citation>
    <scope>NUCLEOTIDE SEQUENCE [LARGE SCALE GENOMIC DNA]</scope>
    <source>
        <strain evidence="14 15">DSM 25584</strain>
    </source>
</reference>
<comment type="caution">
    <text evidence="10">Lacks conserved residue(s) required for the propagation of feature annotation.</text>
</comment>
<name>A0A1G7U5N6_9PROT</name>
<organism evidence="14 15">
    <name type="scientific">Limimonas halophila</name>
    <dbReference type="NCBI Taxonomy" id="1082479"/>
    <lineage>
        <taxon>Bacteria</taxon>
        <taxon>Pseudomonadati</taxon>
        <taxon>Pseudomonadota</taxon>
        <taxon>Alphaproteobacteria</taxon>
        <taxon>Rhodospirillales</taxon>
        <taxon>Rhodovibrionaceae</taxon>
        <taxon>Limimonas</taxon>
    </lineage>
</organism>
<evidence type="ECO:0000256" key="5">
    <source>
        <dbReference type="ARBA" id="ARBA00022960"/>
    </source>
</evidence>
<dbReference type="InterPro" id="IPR007235">
    <property type="entry name" value="Glyco_trans_28_C"/>
</dbReference>
<dbReference type="GO" id="GO:0051991">
    <property type="term" value="F:UDP-N-acetyl-D-glucosamine:N-acetylmuramoyl-L-alanyl-D-glutamyl-meso-2,6-diaminopimelyl-D-alanyl-D-alanine-diphosphoundecaprenol 4-beta-N-acetylglucosaminlytransferase activity"/>
    <property type="evidence" value="ECO:0007669"/>
    <property type="project" value="RHEA"/>
</dbReference>
<comment type="similarity">
    <text evidence="10">Belongs to the glycosyltransferase 28 family. MurG subfamily.</text>
</comment>
<dbReference type="GO" id="GO:0051301">
    <property type="term" value="P:cell division"/>
    <property type="evidence" value="ECO:0007669"/>
    <property type="project" value="UniProtKB-KW"/>
</dbReference>
<dbReference type="GO" id="GO:0005975">
    <property type="term" value="P:carbohydrate metabolic process"/>
    <property type="evidence" value="ECO:0007669"/>
    <property type="project" value="InterPro"/>
</dbReference>
<evidence type="ECO:0000256" key="1">
    <source>
        <dbReference type="ARBA" id="ARBA00022475"/>
    </source>
</evidence>
<feature type="binding site" evidence="10">
    <location>
        <position position="301"/>
    </location>
    <ligand>
        <name>UDP-N-acetyl-alpha-D-glucosamine</name>
        <dbReference type="ChEBI" id="CHEBI:57705"/>
    </ligand>
</feature>
<evidence type="ECO:0000256" key="2">
    <source>
        <dbReference type="ARBA" id="ARBA00022618"/>
    </source>
</evidence>
<keyword evidence="8 10" id="KW-0131">Cell cycle</keyword>
<keyword evidence="9 10" id="KW-0961">Cell wall biogenesis/degradation</keyword>
<keyword evidence="2 10" id="KW-0132">Cell division</keyword>
<protein>
    <recommendedName>
        <fullName evidence="10">UDP-N-acetylglucosamine--N-acetylmuramyl-(pentapeptide) pyrophosphoryl-undecaprenol N-acetylglucosamine transferase</fullName>
        <ecNumber evidence="10">2.4.1.227</ecNumber>
    </recommendedName>
    <alternativeName>
        <fullName evidence="10">Undecaprenyl-PP-MurNAc-pentapeptide-UDPGlcNAc GlcNAc transferase</fullName>
    </alternativeName>
</protein>
<evidence type="ECO:0000256" key="9">
    <source>
        <dbReference type="ARBA" id="ARBA00023316"/>
    </source>
</evidence>
<comment type="function">
    <text evidence="10">Cell wall formation. Catalyzes the transfer of a GlcNAc subunit on undecaprenyl-pyrophosphoryl-MurNAc-pentapeptide (lipid intermediate I) to form undecaprenyl-pyrophosphoryl-MurNAc-(pentapeptide)GlcNAc (lipid intermediate II).</text>
</comment>
<evidence type="ECO:0000256" key="7">
    <source>
        <dbReference type="ARBA" id="ARBA00023136"/>
    </source>
</evidence>
<feature type="binding site" evidence="10">
    <location>
        <position position="171"/>
    </location>
    <ligand>
        <name>UDP-N-acetyl-alpha-D-glucosamine</name>
        <dbReference type="ChEBI" id="CHEBI:57705"/>
    </ligand>
</feature>
<dbReference type="GO" id="GO:0050511">
    <property type="term" value="F:undecaprenyldiphospho-muramoylpentapeptide beta-N-acetylglucosaminyltransferase activity"/>
    <property type="evidence" value="ECO:0007669"/>
    <property type="project" value="UniProtKB-UniRule"/>
</dbReference>
<dbReference type="Pfam" id="PF04101">
    <property type="entry name" value="Glyco_tran_28_C"/>
    <property type="match status" value="1"/>
</dbReference>
<dbReference type="Pfam" id="PF03033">
    <property type="entry name" value="Glyco_transf_28"/>
    <property type="match status" value="1"/>
</dbReference>
<evidence type="ECO:0000256" key="4">
    <source>
        <dbReference type="ARBA" id="ARBA00022679"/>
    </source>
</evidence>
<dbReference type="RefSeq" id="WP_090021496.1">
    <property type="nucleotide sequence ID" value="NZ_FNCE01000012.1"/>
</dbReference>
<keyword evidence="6 10" id="KW-0573">Peptidoglycan synthesis</keyword>
<comment type="subcellular location">
    <subcellularLocation>
        <location evidence="10">Cell membrane</location>
        <topology evidence="10">Peripheral membrane protein</topology>
        <orientation evidence="10">Cytoplasmic side</orientation>
    </subcellularLocation>
</comment>
<evidence type="ECO:0000313" key="15">
    <source>
        <dbReference type="Proteomes" id="UP000199415"/>
    </source>
</evidence>
<sequence>MSAQRGKLIVLAAGGTGGHLFPAQALAHELLERGDRPVLVTDTRGGGFGPELAAQVPTHRVAAAGIIRRDPLHKAMAAAKLAWGYLQARRIVRRLQPDAVVGFGSYAALPTVLASAHAGTRVILHEQNAVAGRANRLLARRTDAIATAFPEVRGLRAADRAKTVMTGNPVRAAIAAIGSKPYAVPNHDGPLRLLVTGGSQGARAFNEVVPAAVARLPESVRSRLQIAQQVRSGDSDEVRARYDGAGVGKLELRTFFDDMPARLQTAHLVIARSGASTVTELAAAGRPAILVPYPFAADDHQTANAEAMVAAGAAWLLPQATLSEDVLAERLGALFAAPDQLVHAAGHARAFGQPDSAKKLADLVTQTAPDGTGAHPGTPDREAAA</sequence>
<feature type="binding site" evidence="10">
    <location>
        <begin position="16"/>
        <end position="18"/>
    </location>
    <ligand>
        <name>UDP-N-acetyl-alpha-D-glucosamine</name>
        <dbReference type="ChEBI" id="CHEBI:57705"/>
    </ligand>
</feature>
<feature type="binding site" evidence="10">
    <location>
        <position position="199"/>
    </location>
    <ligand>
        <name>UDP-N-acetyl-alpha-D-glucosamine</name>
        <dbReference type="ChEBI" id="CHEBI:57705"/>
    </ligand>
</feature>
<dbReference type="GO" id="GO:0009252">
    <property type="term" value="P:peptidoglycan biosynthetic process"/>
    <property type="evidence" value="ECO:0007669"/>
    <property type="project" value="UniProtKB-UniRule"/>
</dbReference>
<comment type="pathway">
    <text evidence="10">Cell wall biogenesis; peptidoglycan biosynthesis.</text>
</comment>
<feature type="region of interest" description="Disordered" evidence="11">
    <location>
        <begin position="365"/>
        <end position="385"/>
    </location>
</feature>
<keyword evidence="3 10" id="KW-0328">Glycosyltransferase</keyword>
<dbReference type="PANTHER" id="PTHR21015:SF22">
    <property type="entry name" value="GLYCOSYLTRANSFERASE"/>
    <property type="match status" value="1"/>
</dbReference>
<evidence type="ECO:0000256" key="11">
    <source>
        <dbReference type="SAM" id="MobiDB-lite"/>
    </source>
</evidence>
<feature type="domain" description="Glycosyl transferase family 28 C-terminal" evidence="13">
    <location>
        <begin position="193"/>
        <end position="358"/>
    </location>
</feature>
<feature type="domain" description="Glycosyltransferase family 28 N-terminal" evidence="12">
    <location>
        <begin position="9"/>
        <end position="146"/>
    </location>
</feature>
<evidence type="ECO:0000256" key="3">
    <source>
        <dbReference type="ARBA" id="ARBA00022676"/>
    </source>
</evidence>
<keyword evidence="4 10" id="KW-0808">Transferase</keyword>
<comment type="catalytic activity">
    <reaction evidence="10">
        <text>di-trans,octa-cis-undecaprenyl diphospho-N-acetyl-alpha-D-muramoyl-L-alanyl-D-glutamyl-meso-2,6-diaminopimeloyl-D-alanyl-D-alanine + UDP-N-acetyl-alpha-D-glucosamine = di-trans,octa-cis-undecaprenyl diphospho-[N-acetyl-alpha-D-glucosaminyl-(1-&gt;4)]-N-acetyl-alpha-D-muramoyl-L-alanyl-D-glutamyl-meso-2,6-diaminopimeloyl-D-alanyl-D-alanine + UDP + H(+)</text>
        <dbReference type="Rhea" id="RHEA:31227"/>
        <dbReference type="ChEBI" id="CHEBI:15378"/>
        <dbReference type="ChEBI" id="CHEBI:57705"/>
        <dbReference type="ChEBI" id="CHEBI:58223"/>
        <dbReference type="ChEBI" id="CHEBI:61387"/>
        <dbReference type="ChEBI" id="CHEBI:61388"/>
        <dbReference type="EC" id="2.4.1.227"/>
    </reaction>
</comment>
<dbReference type="GO" id="GO:0071555">
    <property type="term" value="P:cell wall organization"/>
    <property type="evidence" value="ECO:0007669"/>
    <property type="project" value="UniProtKB-KW"/>
</dbReference>
<dbReference type="OrthoDB" id="9808936at2"/>
<keyword evidence="15" id="KW-1185">Reference proteome</keyword>
<dbReference type="UniPathway" id="UPA00219"/>
<proteinExistence type="inferred from homology"/>
<keyword evidence="7 10" id="KW-0472">Membrane</keyword>
<evidence type="ECO:0000256" key="6">
    <source>
        <dbReference type="ARBA" id="ARBA00022984"/>
    </source>
</evidence>
<dbReference type="InterPro" id="IPR006009">
    <property type="entry name" value="GlcNAc_MurG"/>
</dbReference>
<dbReference type="PANTHER" id="PTHR21015">
    <property type="entry name" value="UDP-N-ACETYLGLUCOSAMINE--N-ACETYLMURAMYL-(PENTAPEPTIDE) PYROPHOSPHORYL-UNDECAPRENOL N-ACETYLGLUCOSAMINE TRANSFERASE 1"/>
    <property type="match status" value="1"/>
</dbReference>
<feature type="binding site" evidence="10">
    <location>
        <position position="128"/>
    </location>
    <ligand>
        <name>UDP-N-acetyl-alpha-D-glucosamine</name>
        <dbReference type="ChEBI" id="CHEBI:57705"/>
    </ligand>
</feature>